<accession>A0A4C1YJ97</accession>
<evidence type="ECO:0000313" key="2">
    <source>
        <dbReference type="Proteomes" id="UP000299102"/>
    </source>
</evidence>
<protein>
    <submittedName>
        <fullName evidence="1">Uncharacterized protein</fullName>
    </submittedName>
</protein>
<dbReference type="Proteomes" id="UP000299102">
    <property type="component" value="Unassembled WGS sequence"/>
</dbReference>
<reference evidence="1 2" key="1">
    <citation type="journal article" date="2019" name="Commun. Biol.">
        <title>The bagworm genome reveals a unique fibroin gene that provides high tensile strength.</title>
        <authorList>
            <person name="Kono N."/>
            <person name="Nakamura H."/>
            <person name="Ohtoshi R."/>
            <person name="Tomita M."/>
            <person name="Numata K."/>
            <person name="Arakawa K."/>
        </authorList>
    </citation>
    <scope>NUCLEOTIDE SEQUENCE [LARGE SCALE GENOMIC DNA]</scope>
</reference>
<dbReference type="EMBL" id="BGZK01001228">
    <property type="protein sequence ID" value="GBP74892.1"/>
    <property type="molecule type" value="Genomic_DNA"/>
</dbReference>
<keyword evidence="2" id="KW-1185">Reference proteome</keyword>
<evidence type="ECO:0000313" key="1">
    <source>
        <dbReference type="EMBL" id="GBP74892.1"/>
    </source>
</evidence>
<sequence length="103" mass="12039">MMTLLESRLRYELQCISDKRCLCPKLRVVLHRVGATERNTCFVDISPVVEVAYAFQFVDSMRYSMRQFATFVEDVIAMFQKRLRFILSIAAIVKKRKCTFGGF</sequence>
<comment type="caution">
    <text evidence="1">The sequence shown here is derived from an EMBL/GenBank/DDBJ whole genome shotgun (WGS) entry which is preliminary data.</text>
</comment>
<dbReference type="AlphaFoldDB" id="A0A4C1YJ97"/>
<proteinExistence type="predicted"/>
<name>A0A4C1YJ97_EUMVA</name>
<gene>
    <name evidence="1" type="ORF">EVAR_36077_1</name>
</gene>
<organism evidence="1 2">
    <name type="scientific">Eumeta variegata</name>
    <name type="common">Bagworm moth</name>
    <name type="synonym">Eumeta japonica</name>
    <dbReference type="NCBI Taxonomy" id="151549"/>
    <lineage>
        <taxon>Eukaryota</taxon>
        <taxon>Metazoa</taxon>
        <taxon>Ecdysozoa</taxon>
        <taxon>Arthropoda</taxon>
        <taxon>Hexapoda</taxon>
        <taxon>Insecta</taxon>
        <taxon>Pterygota</taxon>
        <taxon>Neoptera</taxon>
        <taxon>Endopterygota</taxon>
        <taxon>Lepidoptera</taxon>
        <taxon>Glossata</taxon>
        <taxon>Ditrysia</taxon>
        <taxon>Tineoidea</taxon>
        <taxon>Psychidae</taxon>
        <taxon>Oiketicinae</taxon>
        <taxon>Eumeta</taxon>
    </lineage>
</organism>